<evidence type="ECO:0000256" key="1">
    <source>
        <dbReference type="SAM" id="MobiDB-lite"/>
    </source>
</evidence>
<evidence type="ECO:0008006" key="3">
    <source>
        <dbReference type="Google" id="ProtNLM"/>
    </source>
</evidence>
<dbReference type="RefSeq" id="WP_353707278.1">
    <property type="nucleotide sequence ID" value="NZ_CP159290.1"/>
</dbReference>
<dbReference type="AlphaFoldDB" id="A0AAU8FY98"/>
<protein>
    <recommendedName>
        <fullName evidence="3">DUF5655 domain-containing protein</fullName>
    </recommendedName>
</protein>
<sequence length="205" mass="22870">MSTHEEREILRQTVGHVVTALGEGWSVDADPQWEEYRGVYVDGPDGARLWLTLAWNNADRLEVQGLYPKPEEPHARGWSKRYDEERKDSITVRRDRDPAAIAREITRRLLPGYLEMLGEAVEANAKHDAAVRAGRDLRAAIADRLGKGARIVETRGEVSTPYHGSDSGKPSATFKAHDGGGVSEVEIRWLTDEQGLKLADFLTTL</sequence>
<proteinExistence type="predicted"/>
<accession>A0AAU8FY98</accession>
<gene>
    <name evidence="2" type="ORF">ABRQ22_14850</name>
</gene>
<dbReference type="EMBL" id="CP159290">
    <property type="protein sequence ID" value="XCH28871.1"/>
    <property type="molecule type" value="Genomic_DNA"/>
</dbReference>
<feature type="region of interest" description="Disordered" evidence="1">
    <location>
        <begin position="158"/>
        <end position="177"/>
    </location>
</feature>
<name>A0AAU8FY98_9MICO</name>
<reference evidence="2" key="1">
    <citation type="submission" date="2024-06" db="EMBL/GenBank/DDBJ databases">
        <title>Complete genome sequence of the cellulolytic actinobacterium, Cellulosimicrobium ES-005.</title>
        <authorList>
            <person name="Matthews C.T."/>
            <person name="Underwood K.D."/>
            <person name="Ghanchi K.M."/>
            <person name="Fields S.D."/>
            <person name="Gardner S.G."/>
        </authorList>
    </citation>
    <scope>NUCLEOTIDE SEQUENCE</scope>
    <source>
        <strain evidence="2">ES-005</strain>
    </source>
</reference>
<evidence type="ECO:0000313" key="2">
    <source>
        <dbReference type="EMBL" id="XCH28871.1"/>
    </source>
</evidence>
<organism evidence="2">
    <name type="scientific">Cellulosimicrobium sp. ES-005</name>
    <dbReference type="NCBI Taxonomy" id="3163031"/>
    <lineage>
        <taxon>Bacteria</taxon>
        <taxon>Bacillati</taxon>
        <taxon>Actinomycetota</taxon>
        <taxon>Actinomycetes</taxon>
        <taxon>Micrococcales</taxon>
        <taxon>Promicromonosporaceae</taxon>
        <taxon>Cellulosimicrobium</taxon>
    </lineage>
</organism>